<evidence type="ECO:0000256" key="4">
    <source>
        <dbReference type="ARBA" id="ARBA00022801"/>
    </source>
</evidence>
<dbReference type="Pfam" id="PF00877">
    <property type="entry name" value="NLPC_P60"/>
    <property type="match status" value="1"/>
</dbReference>
<evidence type="ECO:0000256" key="5">
    <source>
        <dbReference type="ARBA" id="ARBA00022807"/>
    </source>
</evidence>
<comment type="caution">
    <text evidence="9">The sequence shown here is derived from an EMBL/GenBank/DDBJ whole genome shotgun (WGS) entry which is preliminary data.</text>
</comment>
<dbReference type="SUPFAM" id="SSF54001">
    <property type="entry name" value="Cysteine proteinases"/>
    <property type="match status" value="1"/>
</dbReference>
<dbReference type="PANTHER" id="PTHR47360:SF1">
    <property type="entry name" value="ENDOPEPTIDASE NLPC-RELATED"/>
    <property type="match status" value="1"/>
</dbReference>
<feature type="domain" description="NlpC/P60" evidence="8">
    <location>
        <begin position="136"/>
        <end position="260"/>
    </location>
</feature>
<dbReference type="PROSITE" id="PS51935">
    <property type="entry name" value="NLPC_P60"/>
    <property type="match status" value="1"/>
</dbReference>
<dbReference type="Gene3D" id="3.90.1720.10">
    <property type="entry name" value="endopeptidase domain like (from Nostoc punctiforme)"/>
    <property type="match status" value="1"/>
</dbReference>
<gene>
    <name evidence="9" type="ORF">A3860_37630</name>
</gene>
<feature type="compositionally biased region" description="Low complexity" evidence="6">
    <location>
        <begin position="68"/>
        <end position="88"/>
    </location>
</feature>
<dbReference type="InterPro" id="IPR052062">
    <property type="entry name" value="Murein_DD/LD_carboxypeptidase"/>
</dbReference>
<evidence type="ECO:0000256" key="7">
    <source>
        <dbReference type="SAM" id="SignalP"/>
    </source>
</evidence>
<organism evidence="9 10">
    <name type="scientific">Niastella vici</name>
    <dbReference type="NCBI Taxonomy" id="1703345"/>
    <lineage>
        <taxon>Bacteria</taxon>
        <taxon>Pseudomonadati</taxon>
        <taxon>Bacteroidota</taxon>
        <taxon>Chitinophagia</taxon>
        <taxon>Chitinophagales</taxon>
        <taxon>Chitinophagaceae</taxon>
        <taxon>Niastella</taxon>
    </lineage>
</organism>
<evidence type="ECO:0000256" key="1">
    <source>
        <dbReference type="ARBA" id="ARBA00007074"/>
    </source>
</evidence>
<dbReference type="InterPro" id="IPR000064">
    <property type="entry name" value="NLP_P60_dom"/>
</dbReference>
<dbReference type="STRING" id="1703345.A3860_37630"/>
<proteinExistence type="inferred from homology"/>
<evidence type="ECO:0000256" key="6">
    <source>
        <dbReference type="SAM" id="MobiDB-lite"/>
    </source>
</evidence>
<dbReference type="InterPro" id="IPR038765">
    <property type="entry name" value="Papain-like_cys_pep_sf"/>
</dbReference>
<reference evidence="9 10" key="1">
    <citation type="submission" date="2016-03" db="EMBL/GenBank/DDBJ databases">
        <title>Niastella vici sp. nov., isolated from farmland soil.</title>
        <authorList>
            <person name="Chen L."/>
            <person name="Wang D."/>
            <person name="Yang S."/>
            <person name="Wang G."/>
        </authorList>
    </citation>
    <scope>NUCLEOTIDE SEQUENCE [LARGE SCALE GENOMIC DNA]</scope>
    <source>
        <strain evidence="9 10">DJ57</strain>
    </source>
</reference>
<feature type="signal peptide" evidence="7">
    <location>
        <begin position="1"/>
        <end position="20"/>
    </location>
</feature>
<protein>
    <recommendedName>
        <fullName evidence="8">NlpC/P60 domain-containing protein</fullName>
    </recommendedName>
</protein>
<evidence type="ECO:0000313" key="9">
    <source>
        <dbReference type="EMBL" id="OQP59472.1"/>
    </source>
</evidence>
<dbReference type="Proteomes" id="UP000192796">
    <property type="component" value="Unassembled WGS sequence"/>
</dbReference>
<evidence type="ECO:0000256" key="3">
    <source>
        <dbReference type="ARBA" id="ARBA00022729"/>
    </source>
</evidence>
<dbReference type="PANTHER" id="PTHR47360">
    <property type="entry name" value="MUREIN DD-ENDOPEPTIDASE MEPS/MUREIN LD-CARBOXYPEPTIDASE"/>
    <property type="match status" value="1"/>
</dbReference>
<dbReference type="GO" id="GO:0008234">
    <property type="term" value="F:cysteine-type peptidase activity"/>
    <property type="evidence" value="ECO:0007669"/>
    <property type="project" value="UniProtKB-KW"/>
</dbReference>
<feature type="region of interest" description="Disordered" evidence="6">
    <location>
        <begin position="42"/>
        <end position="90"/>
    </location>
</feature>
<keyword evidence="4" id="KW-0378">Hydrolase</keyword>
<accession>A0A1V9FMB4</accession>
<evidence type="ECO:0000259" key="8">
    <source>
        <dbReference type="PROSITE" id="PS51935"/>
    </source>
</evidence>
<dbReference type="EMBL" id="LVYD01000079">
    <property type="protein sequence ID" value="OQP59472.1"/>
    <property type="molecule type" value="Genomic_DNA"/>
</dbReference>
<sequence length="263" mass="29050">MKYLIIIISALLVHAVPAAAHHPFYPQPVSADTAVMPGNEPQFIDGIVTGDENDDEISQDGKKKKSAKTGNSSSTTSTTKSKRVTSPTQKLAALTPDEENLISDLHNKKNVKAIGIELSAPLQFKYAILLDVPVEMINDNKLLELIESWYGTKYKYGGDDREGVDCSGFTRAFMNAYYEVTLSRRSEDQYLQCKKVKKKKLRQGDLVFFKTRGAKGGISHVGIYLCNNKFLHAATSTGVMISDLDEDYYKARYAGGGRIPGEN</sequence>
<dbReference type="AlphaFoldDB" id="A0A1V9FMB4"/>
<keyword evidence="10" id="KW-1185">Reference proteome</keyword>
<keyword evidence="2" id="KW-0645">Protease</keyword>
<comment type="similarity">
    <text evidence="1">Belongs to the peptidase C40 family.</text>
</comment>
<evidence type="ECO:0000256" key="2">
    <source>
        <dbReference type="ARBA" id="ARBA00022670"/>
    </source>
</evidence>
<keyword evidence="5" id="KW-0788">Thiol protease</keyword>
<dbReference type="OrthoDB" id="9807055at2"/>
<dbReference type="GO" id="GO:0006508">
    <property type="term" value="P:proteolysis"/>
    <property type="evidence" value="ECO:0007669"/>
    <property type="project" value="UniProtKB-KW"/>
</dbReference>
<evidence type="ECO:0000313" key="10">
    <source>
        <dbReference type="Proteomes" id="UP000192796"/>
    </source>
</evidence>
<dbReference type="RefSeq" id="WP_081154741.1">
    <property type="nucleotide sequence ID" value="NZ_LVYD01000079.1"/>
</dbReference>
<keyword evidence="3 7" id="KW-0732">Signal</keyword>
<name>A0A1V9FMB4_9BACT</name>
<feature type="chain" id="PRO_5012867773" description="NlpC/P60 domain-containing protein" evidence="7">
    <location>
        <begin position="21"/>
        <end position="263"/>
    </location>
</feature>